<dbReference type="OrthoDB" id="342264at2759"/>
<dbReference type="GO" id="GO:0005634">
    <property type="term" value="C:nucleus"/>
    <property type="evidence" value="ECO:0007669"/>
    <property type="project" value="TreeGrafter"/>
</dbReference>
<feature type="compositionally biased region" description="Polar residues" evidence="1">
    <location>
        <begin position="705"/>
        <end position="717"/>
    </location>
</feature>
<dbReference type="CDD" id="cd18436">
    <property type="entry name" value="BRCT_BRC1_like_rpt2"/>
    <property type="match status" value="1"/>
</dbReference>
<dbReference type="CDD" id="cd18432">
    <property type="entry name" value="BRCT_PAXIP1_rpt6_like"/>
    <property type="match status" value="1"/>
</dbReference>
<dbReference type="InterPro" id="IPR036420">
    <property type="entry name" value="BRCT_dom_sf"/>
</dbReference>
<feature type="compositionally biased region" description="Acidic residues" evidence="1">
    <location>
        <begin position="628"/>
        <end position="638"/>
    </location>
</feature>
<evidence type="ECO:0000313" key="3">
    <source>
        <dbReference type="EMBL" id="KZT58377.1"/>
    </source>
</evidence>
<dbReference type="EMBL" id="KV423952">
    <property type="protein sequence ID" value="KZT58377.1"/>
    <property type="molecule type" value="Genomic_DNA"/>
</dbReference>
<dbReference type="InterPro" id="IPR053036">
    <property type="entry name" value="CellCycle_DNARepair_Reg"/>
</dbReference>
<dbReference type="PROSITE" id="PS50172">
    <property type="entry name" value="BRCT"/>
    <property type="match status" value="5"/>
</dbReference>
<dbReference type="Pfam" id="PF12738">
    <property type="entry name" value="PTCB-BRCT"/>
    <property type="match status" value="2"/>
</dbReference>
<dbReference type="PANTHER" id="PTHR47667:SF1">
    <property type="entry name" value="REGULATOR OF TY1 TRANSPOSITION PROTEIN 107"/>
    <property type="match status" value="1"/>
</dbReference>
<feature type="domain" description="BRCT" evidence="2">
    <location>
        <begin position="1"/>
        <end position="76"/>
    </location>
</feature>
<protein>
    <recommendedName>
        <fullName evidence="2">BRCT domain-containing protein</fullName>
    </recommendedName>
</protein>
<dbReference type="PANTHER" id="PTHR47667">
    <property type="entry name" value="REGULATOR OF TY1 TRANSPOSITION PROTEIN 107"/>
    <property type="match status" value="1"/>
</dbReference>
<feature type="domain" description="BRCT" evidence="2">
    <location>
        <begin position="90"/>
        <end position="182"/>
    </location>
</feature>
<dbReference type="SUPFAM" id="SSF52113">
    <property type="entry name" value="BRCT domain"/>
    <property type="match status" value="4"/>
</dbReference>
<feature type="compositionally biased region" description="Basic and acidic residues" evidence="1">
    <location>
        <begin position="777"/>
        <end position="810"/>
    </location>
</feature>
<dbReference type="InParanoid" id="A0A165GRD0"/>
<feature type="domain" description="BRCT" evidence="2">
    <location>
        <begin position="227"/>
        <end position="317"/>
    </location>
</feature>
<name>A0A165GRD0_9BASI</name>
<organism evidence="3 4">
    <name type="scientific">Calocera cornea HHB12733</name>
    <dbReference type="NCBI Taxonomy" id="1353952"/>
    <lineage>
        <taxon>Eukaryota</taxon>
        <taxon>Fungi</taxon>
        <taxon>Dikarya</taxon>
        <taxon>Basidiomycota</taxon>
        <taxon>Agaricomycotina</taxon>
        <taxon>Dacrymycetes</taxon>
        <taxon>Dacrymycetales</taxon>
        <taxon>Dacrymycetaceae</taxon>
        <taxon>Calocera</taxon>
    </lineage>
</organism>
<dbReference type="Pfam" id="PF16589">
    <property type="entry name" value="BRCT_2"/>
    <property type="match status" value="1"/>
</dbReference>
<dbReference type="AlphaFoldDB" id="A0A165GRD0"/>
<dbReference type="FunCoup" id="A0A165GRD0">
    <property type="interactions" value="290"/>
</dbReference>
<feature type="compositionally biased region" description="Polar residues" evidence="1">
    <location>
        <begin position="573"/>
        <end position="582"/>
    </location>
</feature>
<reference evidence="3 4" key="1">
    <citation type="journal article" date="2016" name="Mol. Biol. Evol.">
        <title>Comparative Genomics of Early-Diverging Mushroom-Forming Fungi Provides Insights into the Origins of Lignocellulose Decay Capabilities.</title>
        <authorList>
            <person name="Nagy L.G."/>
            <person name="Riley R."/>
            <person name="Tritt A."/>
            <person name="Adam C."/>
            <person name="Daum C."/>
            <person name="Floudas D."/>
            <person name="Sun H."/>
            <person name="Yadav J.S."/>
            <person name="Pangilinan J."/>
            <person name="Larsson K.H."/>
            <person name="Matsuura K."/>
            <person name="Barry K."/>
            <person name="Labutti K."/>
            <person name="Kuo R."/>
            <person name="Ohm R.A."/>
            <person name="Bhattacharya S.S."/>
            <person name="Shirouzu T."/>
            <person name="Yoshinaga Y."/>
            <person name="Martin F.M."/>
            <person name="Grigoriev I.V."/>
            <person name="Hibbett D.S."/>
        </authorList>
    </citation>
    <scope>NUCLEOTIDE SEQUENCE [LARGE SCALE GENOMIC DNA]</scope>
    <source>
        <strain evidence="3 4">HHB12733</strain>
    </source>
</reference>
<gene>
    <name evidence="3" type="ORF">CALCODRAFT_482469</name>
</gene>
<dbReference type="Pfam" id="PF16770">
    <property type="entry name" value="RTT107_BRCT_5"/>
    <property type="match status" value="1"/>
</dbReference>
<dbReference type="SMART" id="SM00292">
    <property type="entry name" value="BRCT"/>
    <property type="match status" value="5"/>
</dbReference>
<feature type="compositionally biased region" description="Polar residues" evidence="1">
    <location>
        <begin position="461"/>
        <end position="474"/>
    </location>
</feature>
<feature type="compositionally biased region" description="Basic and acidic residues" evidence="1">
    <location>
        <begin position="503"/>
        <end position="512"/>
    </location>
</feature>
<sequence>MPTGIFAHVTYLIHRSLARKDVEELTDALAMNGGTEANSDKDATHIITDSMDVGIDMEKEGKRIHLVTPAWVKRCVALGIRQEERFYSPDPKMLFSGIVGCASDLPARDVEVIQAGIVGLGGQWRGPLTKEVTHLFILSPTGDKYTTALKHQARTGMKIVLPHWFDDSFKAIHLVPTRMYEFPNPPLLGASGSESSVQWKATEKQSQLFKANNYAKEDQDMSKIQPKQNDLFGNQRVRLSDTLQLTAQRREAFEARIQDAGGILVENAAHADVLVTQYQEGHEFFSAYRKKKVIGTLEWLVYVLRDGRISNPKEQLMHFPHPKGHCGNFDKHEITVTNYTGPARDYVKQLIETLGGKFTPTMSGSTTLVIAGYCAPNEQISAKIARATEWHIPVVNHLWLEDCFVEWKEMPVSGEKYAMRNVEWSGVLGDKRVVTVRVPKEMEDSDSETEAEGSPVKSGKSAVSTTSVQSTPTRKANGKSKAANVDVDMDAEPQQPEDEDEVDRLVTSERFDTPIGTSRSTARDPLFRPETPPRPDVPATSSPTRAGGSSSSKRRATLSPDKSEPPPKRTRTSSRGSLQSKTIDPIVEISSDSMDEMPVQKRAPKSPLQSKAKPTPRPVHAPSPSDSDLPDDPMDGMEAEPKKGPPSKPRPASTRTARPAPPSSALTEDDEISEAVSARAALASKRRGKRPSSPASGIDLPASDGPSSSAFANTSLESRPRRSAAVAAEKSLHDAMEDANKFSKEMRRGHHLTDLGRIKVPEATEIVTLSSDDTEAESSKGHVEPKENGQKRGRPSKDAKEDTPVPEKKRPNVKSGGKLGPPGKRGALVSDDDGEEVVATKRPEKVATQKANGKASKKGSSIPLKPQVKAITTQVVLTPQEMRGIEALGVAWVSDPRECTHVIAKGISRTEKFLVAMANAPKIVSREWVVKSIAAGKLLPEDGFTVHDTAKEKDYGFKLADALKRASTQPVMKGEKFHITPSVKVDFQSLKKIIEACGGKAQKVVQPLTHELGDNQHLVSCKEDEKYWKGLAEEGTRVYSQELILTGALRQEMQWDDEGMLVEGSVE</sequence>
<proteinExistence type="predicted"/>
<feature type="region of interest" description="Disordered" evidence="1">
    <location>
        <begin position="438"/>
        <end position="861"/>
    </location>
</feature>
<feature type="compositionally biased region" description="Basic and acidic residues" evidence="1">
    <location>
        <begin position="730"/>
        <end position="762"/>
    </location>
</feature>
<feature type="domain" description="BRCT" evidence="2">
    <location>
        <begin position="329"/>
        <end position="404"/>
    </location>
</feature>
<feature type="compositionally biased region" description="Basic and acidic residues" evidence="1">
    <location>
        <begin position="521"/>
        <end position="533"/>
    </location>
</feature>
<evidence type="ECO:0000256" key="1">
    <source>
        <dbReference type="SAM" id="MobiDB-lite"/>
    </source>
</evidence>
<feature type="compositionally biased region" description="Acidic residues" evidence="1">
    <location>
        <begin position="487"/>
        <end position="502"/>
    </location>
</feature>
<dbReference type="STRING" id="1353952.A0A165GRD0"/>
<feature type="domain" description="BRCT" evidence="2">
    <location>
        <begin position="885"/>
        <end position="946"/>
    </location>
</feature>
<dbReference type="GO" id="GO:0035361">
    <property type="term" value="C:Cul8-RING ubiquitin ligase complex"/>
    <property type="evidence" value="ECO:0007669"/>
    <property type="project" value="TreeGrafter"/>
</dbReference>
<evidence type="ECO:0000313" key="4">
    <source>
        <dbReference type="Proteomes" id="UP000076842"/>
    </source>
</evidence>
<evidence type="ECO:0000259" key="2">
    <source>
        <dbReference type="PROSITE" id="PS50172"/>
    </source>
</evidence>
<keyword evidence="4" id="KW-1185">Reference proteome</keyword>
<dbReference type="CDD" id="cd17743">
    <property type="entry name" value="BRCT_BRC1_like_rpt5"/>
    <property type="match status" value="1"/>
</dbReference>
<feature type="compositionally biased region" description="Low complexity" evidence="1">
    <location>
        <begin position="850"/>
        <end position="861"/>
    </location>
</feature>
<dbReference type="Proteomes" id="UP000076842">
    <property type="component" value="Unassembled WGS sequence"/>
</dbReference>
<dbReference type="GO" id="GO:1990683">
    <property type="term" value="P:DNA double-strand break attachment to nuclear envelope"/>
    <property type="evidence" value="ECO:0007669"/>
    <property type="project" value="TreeGrafter"/>
</dbReference>
<dbReference type="Gene3D" id="3.40.50.10190">
    <property type="entry name" value="BRCT domain"/>
    <property type="match status" value="5"/>
</dbReference>
<feature type="compositionally biased region" description="Low complexity" evidence="1">
    <location>
        <begin position="539"/>
        <end position="551"/>
    </location>
</feature>
<accession>A0A165GRD0</accession>
<dbReference type="GO" id="GO:0006302">
    <property type="term" value="P:double-strand break repair"/>
    <property type="evidence" value="ECO:0007669"/>
    <property type="project" value="TreeGrafter"/>
</dbReference>
<feature type="compositionally biased region" description="Basic and acidic residues" evidence="1">
    <location>
        <begin position="838"/>
        <end position="847"/>
    </location>
</feature>
<dbReference type="InterPro" id="IPR001357">
    <property type="entry name" value="BRCT_dom"/>
</dbReference>
<dbReference type="CDD" id="cd18437">
    <property type="entry name" value="BRCT_BRC1_like_rpt3"/>
    <property type="match status" value="1"/>
</dbReference>